<proteinExistence type="predicted"/>
<dbReference type="AlphaFoldDB" id="A0A1R3WEQ8"/>
<gene>
    <name evidence="1" type="ORF">SAMN05421849_0508</name>
</gene>
<reference evidence="1 2" key="1">
    <citation type="submission" date="2017-01" db="EMBL/GenBank/DDBJ databases">
        <authorList>
            <person name="Mah S.A."/>
            <person name="Swanson W.J."/>
            <person name="Moy G.W."/>
            <person name="Vacquier V.D."/>
        </authorList>
    </citation>
    <scope>NUCLEOTIDE SEQUENCE [LARGE SCALE GENOMIC DNA]</scope>
    <source>
        <strain evidence="1 2">DSM 21219</strain>
    </source>
</reference>
<evidence type="ECO:0000313" key="2">
    <source>
        <dbReference type="Proteomes" id="UP000192455"/>
    </source>
</evidence>
<dbReference type="STRING" id="515897.SAMN05421849_0508"/>
<sequence>MSTAPAALPRWGIVATVKAPLGQVLDFAAYHLDLGAHRIHVCLDEPDPRIRAALLSHPALRVHDCDRAHWQRLGIQRPRKHQVRQSANATHVYGLADDLDWLAHIDVDEFLWPVNGAGMARLLGTLDSDTLCTRLRPVEALAGLGNAFKAMPATAGRARVLRSLYPRYGQEVRAGFLSHVAGKLIARTGLSGVEFRIHNFRQAGAMNPGGIEFDAVELCHRHVTDWPEWIAAYRYRLEKGAYRAELAPTRPREQGGRTLHELLQEIEAQGGEAGLRGFFDEICADTPRLRHALDKAGLLRIRELGLADKRRRHFPDFA</sequence>
<dbReference type="Pfam" id="PF13704">
    <property type="entry name" value="Glyco_tranf_2_4"/>
    <property type="match status" value="1"/>
</dbReference>
<accession>A0A1R3WEQ8</accession>
<keyword evidence="2" id="KW-1185">Reference proteome</keyword>
<dbReference type="GO" id="GO:0016740">
    <property type="term" value="F:transferase activity"/>
    <property type="evidence" value="ECO:0007669"/>
    <property type="project" value="UniProtKB-KW"/>
</dbReference>
<keyword evidence="1" id="KW-0808">Transferase</keyword>
<evidence type="ECO:0000313" key="1">
    <source>
        <dbReference type="EMBL" id="SIT76408.1"/>
    </source>
</evidence>
<dbReference type="EMBL" id="FTPS01000001">
    <property type="protein sequence ID" value="SIT76408.1"/>
    <property type="molecule type" value="Genomic_DNA"/>
</dbReference>
<dbReference type="Proteomes" id="UP000192455">
    <property type="component" value="Unassembled WGS sequence"/>
</dbReference>
<protein>
    <submittedName>
        <fullName evidence="1">Glycosyl transferase family 2</fullName>
    </submittedName>
</protein>
<organism evidence="1 2">
    <name type="scientific">Pontibaca methylaminivorans</name>
    <dbReference type="NCBI Taxonomy" id="515897"/>
    <lineage>
        <taxon>Bacteria</taxon>
        <taxon>Pseudomonadati</taxon>
        <taxon>Pseudomonadota</taxon>
        <taxon>Alphaproteobacteria</taxon>
        <taxon>Rhodobacterales</taxon>
        <taxon>Roseobacteraceae</taxon>
        <taxon>Pontibaca</taxon>
    </lineage>
</organism>
<name>A0A1R3WEQ8_9RHOB</name>